<comment type="caution">
    <text evidence="13">The sequence shown here is derived from an EMBL/GenBank/DDBJ whole genome shotgun (WGS) entry which is preliminary data.</text>
</comment>
<keyword evidence="14" id="KW-1185">Reference proteome</keyword>
<evidence type="ECO:0000256" key="10">
    <source>
        <dbReference type="ARBA" id="ARBA00023136"/>
    </source>
</evidence>
<evidence type="ECO:0000313" key="13">
    <source>
        <dbReference type="EMBL" id="GAA0568138.1"/>
    </source>
</evidence>
<dbReference type="Proteomes" id="UP001499951">
    <property type="component" value="Unassembled WGS sequence"/>
</dbReference>
<comment type="function">
    <text evidence="1">Intake of glucose and galactose.</text>
</comment>
<gene>
    <name evidence="13" type="primary">fucP_4</name>
    <name evidence="13" type="ORF">GCM10008942_15890</name>
</gene>
<feature type="transmembrane region" description="Helical" evidence="11">
    <location>
        <begin position="21"/>
        <end position="41"/>
    </location>
</feature>
<evidence type="ECO:0000313" key="14">
    <source>
        <dbReference type="Proteomes" id="UP001499951"/>
    </source>
</evidence>
<dbReference type="InterPro" id="IPR005964">
    <property type="entry name" value="Glc/Gal_transptr_bac"/>
</dbReference>
<dbReference type="RefSeq" id="WP_208393663.1">
    <property type="nucleotide sequence ID" value="NZ_BAAADD010000004.1"/>
</dbReference>
<dbReference type="NCBIfam" id="TIGR01272">
    <property type="entry name" value="gluP"/>
    <property type="match status" value="1"/>
</dbReference>
<dbReference type="SUPFAM" id="SSF103473">
    <property type="entry name" value="MFS general substrate transporter"/>
    <property type="match status" value="1"/>
</dbReference>
<evidence type="ECO:0000256" key="5">
    <source>
        <dbReference type="ARBA" id="ARBA00022475"/>
    </source>
</evidence>
<dbReference type="PANTHER" id="PTHR43702">
    <property type="entry name" value="L-FUCOSE-PROTON SYMPORTER"/>
    <property type="match status" value="1"/>
</dbReference>
<comment type="similarity">
    <text evidence="3">Belongs to the major facilitator superfamily. FHS transporter (TC 2.A.1.7) family.</text>
</comment>
<feature type="transmembrane region" description="Helical" evidence="11">
    <location>
        <begin position="277"/>
        <end position="296"/>
    </location>
</feature>
<name>A0ABN1ELG4_9PROT</name>
<evidence type="ECO:0000256" key="9">
    <source>
        <dbReference type="ARBA" id="ARBA00022989"/>
    </source>
</evidence>
<feature type="transmembrane region" description="Helical" evidence="11">
    <location>
        <begin position="88"/>
        <end position="106"/>
    </location>
</feature>
<keyword evidence="9 11" id="KW-1133">Transmembrane helix</keyword>
<dbReference type="Gene3D" id="1.20.1250.20">
    <property type="entry name" value="MFS general substrate transporter like domains"/>
    <property type="match status" value="2"/>
</dbReference>
<keyword evidence="5" id="KW-1003">Cell membrane</keyword>
<dbReference type="InterPro" id="IPR020846">
    <property type="entry name" value="MFS_dom"/>
</dbReference>
<dbReference type="InterPro" id="IPR011701">
    <property type="entry name" value="MFS"/>
</dbReference>
<dbReference type="InterPro" id="IPR036259">
    <property type="entry name" value="MFS_trans_sf"/>
</dbReference>
<keyword evidence="4" id="KW-0813">Transport</keyword>
<evidence type="ECO:0000256" key="2">
    <source>
        <dbReference type="ARBA" id="ARBA00004429"/>
    </source>
</evidence>
<feature type="transmembrane region" description="Helical" evidence="11">
    <location>
        <begin position="303"/>
        <end position="320"/>
    </location>
</feature>
<reference evidence="14" key="1">
    <citation type="journal article" date="2019" name="Int. J. Syst. Evol. Microbiol.">
        <title>The Global Catalogue of Microorganisms (GCM) 10K type strain sequencing project: providing services to taxonomists for standard genome sequencing and annotation.</title>
        <authorList>
            <consortium name="The Broad Institute Genomics Platform"/>
            <consortium name="The Broad Institute Genome Sequencing Center for Infectious Disease"/>
            <person name="Wu L."/>
            <person name="Ma J."/>
        </authorList>
    </citation>
    <scope>NUCLEOTIDE SEQUENCE [LARGE SCALE GENOMIC DNA]</scope>
    <source>
        <strain evidence="14">JCM 15089</strain>
    </source>
</reference>
<evidence type="ECO:0000256" key="1">
    <source>
        <dbReference type="ARBA" id="ARBA00003321"/>
    </source>
</evidence>
<feature type="transmembrane region" description="Helical" evidence="11">
    <location>
        <begin position="359"/>
        <end position="379"/>
    </location>
</feature>
<feature type="transmembrane region" description="Helical" evidence="11">
    <location>
        <begin position="326"/>
        <end position="347"/>
    </location>
</feature>
<feature type="transmembrane region" description="Helical" evidence="11">
    <location>
        <begin position="151"/>
        <end position="174"/>
    </location>
</feature>
<evidence type="ECO:0000256" key="4">
    <source>
        <dbReference type="ARBA" id="ARBA00022448"/>
    </source>
</evidence>
<dbReference type="PANTHER" id="PTHR43702:SF3">
    <property type="entry name" value="PROTEIN TSGA"/>
    <property type="match status" value="1"/>
</dbReference>
<keyword evidence="6" id="KW-0997">Cell inner membrane</keyword>
<evidence type="ECO:0000256" key="3">
    <source>
        <dbReference type="ARBA" id="ARBA00009120"/>
    </source>
</evidence>
<dbReference type="CDD" id="cd17394">
    <property type="entry name" value="MFS_FucP_like"/>
    <property type="match status" value="1"/>
</dbReference>
<keyword evidence="8 11" id="KW-0812">Transmembrane</keyword>
<evidence type="ECO:0000256" key="6">
    <source>
        <dbReference type="ARBA" id="ARBA00022519"/>
    </source>
</evidence>
<evidence type="ECO:0000256" key="11">
    <source>
        <dbReference type="SAM" id="Phobius"/>
    </source>
</evidence>
<protein>
    <submittedName>
        <fullName evidence="13">L-fucose:H+ symporter permease</fullName>
    </submittedName>
</protein>
<feature type="domain" description="Major facilitator superfamily (MFS) profile" evidence="12">
    <location>
        <begin position="23"/>
        <end position="412"/>
    </location>
</feature>
<feature type="transmembrane region" description="Helical" evidence="11">
    <location>
        <begin position="385"/>
        <end position="404"/>
    </location>
</feature>
<dbReference type="Pfam" id="PF07690">
    <property type="entry name" value="MFS_1"/>
    <property type="match status" value="1"/>
</dbReference>
<proteinExistence type="inferred from homology"/>
<feature type="transmembrane region" description="Helical" evidence="11">
    <location>
        <begin position="186"/>
        <end position="206"/>
    </location>
</feature>
<keyword evidence="10 11" id="KW-0472">Membrane</keyword>
<feature type="transmembrane region" description="Helical" evidence="11">
    <location>
        <begin position="235"/>
        <end position="257"/>
    </location>
</feature>
<organism evidence="13 14">
    <name type="scientific">Rhizomicrobium electricum</name>
    <dbReference type="NCBI Taxonomy" id="480070"/>
    <lineage>
        <taxon>Bacteria</taxon>
        <taxon>Pseudomonadati</taxon>
        <taxon>Pseudomonadota</taxon>
        <taxon>Alphaproteobacteria</taxon>
        <taxon>Micropepsales</taxon>
        <taxon>Micropepsaceae</taxon>
        <taxon>Rhizomicrobium</taxon>
    </lineage>
</organism>
<keyword evidence="7" id="KW-0762">Sugar transport</keyword>
<feature type="transmembrane region" description="Helical" evidence="11">
    <location>
        <begin position="61"/>
        <end position="81"/>
    </location>
</feature>
<evidence type="ECO:0000256" key="7">
    <source>
        <dbReference type="ARBA" id="ARBA00022597"/>
    </source>
</evidence>
<evidence type="ECO:0000256" key="8">
    <source>
        <dbReference type="ARBA" id="ARBA00022692"/>
    </source>
</evidence>
<accession>A0ABN1ELG4</accession>
<feature type="transmembrane region" description="Helical" evidence="11">
    <location>
        <begin position="112"/>
        <end position="130"/>
    </location>
</feature>
<sequence>MSDMHPGKSGLFRLSDGRNMLATFALVTTLFLLWGFCNGLIDVLNKHFQSTLHITKYQSGFVQSANYLAYFLMAIPAGLLARRFGYKGGILIGLSLIVIGALWFVAATQFHTYAVFLAGLFILAAGMTCLETVANPYTTVLGSAEKSAARINIAQTFNGVGWILGPVIGGAFIFEGAKNADVNSGLYVPYLGIAIVVAVLLAIFAVSRVPDLQPEEAVEQAGGAARKGLWRTPHFLFGVLAQFMYVSAQSGIFAFFINYVMENQHVSDIVAKDWLGYFGFGLFMLGRLCGSAVVSWAKAHRVLTFYAVVNVVLCGVAMLGGNLGFAAVLGTFFFMSIMFPTIFALGIQGLGPHTKLGSSIIVMSIVGGAIAPPVMGHIADIMSMRVGFFVPMVCFAYIVVYGLIWPKLAGAK</sequence>
<dbReference type="InterPro" id="IPR050375">
    <property type="entry name" value="MFS_TsgA-like"/>
</dbReference>
<comment type="subcellular location">
    <subcellularLocation>
        <location evidence="2">Cell inner membrane</location>
        <topology evidence="2">Multi-pass membrane protein</topology>
    </subcellularLocation>
</comment>
<dbReference type="PROSITE" id="PS50850">
    <property type="entry name" value="MFS"/>
    <property type="match status" value="1"/>
</dbReference>
<evidence type="ECO:0000259" key="12">
    <source>
        <dbReference type="PROSITE" id="PS50850"/>
    </source>
</evidence>
<dbReference type="EMBL" id="BAAADD010000004">
    <property type="protein sequence ID" value="GAA0568138.1"/>
    <property type="molecule type" value="Genomic_DNA"/>
</dbReference>